<evidence type="ECO:0000256" key="3">
    <source>
        <dbReference type="ARBA" id="ARBA00006678"/>
    </source>
</evidence>
<dbReference type="InterPro" id="IPR001247">
    <property type="entry name" value="ExoRNase_PH_dom1"/>
</dbReference>
<evidence type="ECO:0000256" key="5">
    <source>
        <dbReference type="ARBA" id="ARBA00022835"/>
    </source>
</evidence>
<dbReference type="SUPFAM" id="SSF54211">
    <property type="entry name" value="Ribosomal protein S5 domain 2-like"/>
    <property type="match status" value="1"/>
</dbReference>
<dbReference type="GO" id="GO:0071051">
    <property type="term" value="P:poly(A)-dependent snoRNA 3'-end processing"/>
    <property type="evidence" value="ECO:0007669"/>
    <property type="project" value="TreeGrafter"/>
</dbReference>
<dbReference type="InterPro" id="IPR015847">
    <property type="entry name" value="ExoRNase_PH_dom2"/>
</dbReference>
<dbReference type="EMBL" id="HACM01010627">
    <property type="protein sequence ID" value="CRZ11069.1"/>
    <property type="molecule type" value="Transcribed_RNA"/>
</dbReference>
<evidence type="ECO:0000259" key="7">
    <source>
        <dbReference type="Pfam" id="PF03725"/>
    </source>
</evidence>
<dbReference type="InterPro" id="IPR050080">
    <property type="entry name" value="RNase_PH"/>
</dbReference>
<proteinExistence type="inferred from homology"/>
<feature type="domain" description="Exoribonuclease phosphorolytic" evidence="7">
    <location>
        <begin position="155"/>
        <end position="219"/>
    </location>
</feature>
<dbReference type="FunFam" id="3.30.230.70:FF:000004">
    <property type="entry name" value="Exosome complex component Rrp41"/>
    <property type="match status" value="1"/>
</dbReference>
<protein>
    <submittedName>
        <fullName evidence="8">Uncharacterized protein</fullName>
    </submittedName>
</protein>
<evidence type="ECO:0000259" key="6">
    <source>
        <dbReference type="Pfam" id="PF01138"/>
    </source>
</evidence>
<reference evidence="8" key="1">
    <citation type="submission" date="2015-04" db="EMBL/GenBank/DDBJ databases">
        <title>The genome sequence of the plant pathogenic Rhizarian Plasmodiophora brassicae reveals insights in its biotrophic life cycle and the origin of chitin synthesis.</title>
        <authorList>
            <person name="Schwelm A."/>
            <person name="Fogelqvist J."/>
            <person name="Knaust A."/>
            <person name="Julke S."/>
            <person name="Lilja T."/>
            <person name="Dhandapani V."/>
            <person name="Bonilla-Rosso G."/>
            <person name="Karlsson M."/>
            <person name="Shevchenko A."/>
            <person name="Choi S.R."/>
            <person name="Kim H.G."/>
            <person name="Park J.Y."/>
            <person name="Lim Y.P."/>
            <person name="Ludwig-Muller J."/>
            <person name="Dixelius C."/>
        </authorList>
    </citation>
    <scope>NUCLEOTIDE SEQUENCE</scope>
    <source>
        <tissue evidence="8">Potato root galls</tissue>
    </source>
</reference>
<dbReference type="InterPro" id="IPR020568">
    <property type="entry name" value="Ribosomal_Su5_D2-typ_SF"/>
</dbReference>
<dbReference type="InterPro" id="IPR036345">
    <property type="entry name" value="ExoRNase_PH_dom2_sf"/>
</dbReference>
<dbReference type="Pfam" id="PF01138">
    <property type="entry name" value="RNase_PH"/>
    <property type="match status" value="1"/>
</dbReference>
<dbReference type="GO" id="GO:0016075">
    <property type="term" value="P:rRNA catabolic process"/>
    <property type="evidence" value="ECO:0007669"/>
    <property type="project" value="TreeGrafter"/>
</dbReference>
<name>A0A0H5RQS1_9EUKA</name>
<dbReference type="Gene3D" id="3.30.230.70">
    <property type="entry name" value="GHMP Kinase, N-terminal domain"/>
    <property type="match status" value="1"/>
</dbReference>
<dbReference type="InterPro" id="IPR027408">
    <property type="entry name" value="PNPase/RNase_PH_dom_sf"/>
</dbReference>
<comment type="subcellular location">
    <subcellularLocation>
        <location evidence="1">Cytoplasm</location>
    </subcellularLocation>
    <subcellularLocation>
        <location evidence="2">Nucleus</location>
        <location evidence="2">Nucleolus</location>
    </subcellularLocation>
</comment>
<dbReference type="AlphaFoldDB" id="A0A0H5RQS1"/>
<keyword evidence="5" id="KW-0271">Exosome</keyword>
<dbReference type="GO" id="GO:0071028">
    <property type="term" value="P:nuclear mRNA surveillance"/>
    <property type="evidence" value="ECO:0007669"/>
    <property type="project" value="TreeGrafter"/>
</dbReference>
<feature type="domain" description="Exoribonuclease phosphorolytic" evidence="6">
    <location>
        <begin position="21"/>
        <end position="152"/>
    </location>
</feature>
<comment type="similarity">
    <text evidence="3">Belongs to the RNase PH family.</text>
</comment>
<evidence type="ECO:0000256" key="1">
    <source>
        <dbReference type="ARBA" id="ARBA00004496"/>
    </source>
</evidence>
<dbReference type="GO" id="GO:0000177">
    <property type="term" value="C:cytoplasmic exosome (RNase complex)"/>
    <property type="evidence" value="ECO:0007669"/>
    <property type="project" value="TreeGrafter"/>
</dbReference>
<organism evidence="8">
    <name type="scientific">Spongospora subterranea</name>
    <dbReference type="NCBI Taxonomy" id="70186"/>
    <lineage>
        <taxon>Eukaryota</taxon>
        <taxon>Sar</taxon>
        <taxon>Rhizaria</taxon>
        <taxon>Endomyxa</taxon>
        <taxon>Phytomyxea</taxon>
        <taxon>Plasmodiophorida</taxon>
        <taxon>Plasmodiophoridae</taxon>
        <taxon>Spongospora</taxon>
    </lineage>
</organism>
<sequence length="252" mass="27594">MSRLQLPSSSGLRMDGRKPAECRRLSLKMGVLHRAVDGSAQFQIGQTIVLAAVSGPREADRWSDTRHDRAIVNVEFYASKFSGPERLKSSKGDSRSAIIEATIRRVFEPIILMQLFPRSEVSITVELIQNDGGVLPACINAITLALINAGVPIEDFACASSAGYIDSVPVLDLSYAERSVNGVETTVVVLPVSGKISLVEMESTLPADQFAMIMEAAVDGCHQMHRIMKKHIREHTFQTIQSDDTNRSTLLL</sequence>
<keyword evidence="4" id="KW-0963">Cytoplasm</keyword>
<dbReference type="GO" id="GO:0034475">
    <property type="term" value="P:U4 snRNA 3'-end processing"/>
    <property type="evidence" value="ECO:0007669"/>
    <property type="project" value="TreeGrafter"/>
</dbReference>
<evidence type="ECO:0000256" key="4">
    <source>
        <dbReference type="ARBA" id="ARBA00022490"/>
    </source>
</evidence>
<dbReference type="CDD" id="cd11370">
    <property type="entry name" value="RNase_PH_RRP41"/>
    <property type="match status" value="1"/>
</dbReference>
<dbReference type="GO" id="GO:0005730">
    <property type="term" value="C:nucleolus"/>
    <property type="evidence" value="ECO:0007669"/>
    <property type="project" value="UniProtKB-SubCell"/>
</dbReference>
<evidence type="ECO:0000256" key="2">
    <source>
        <dbReference type="ARBA" id="ARBA00004604"/>
    </source>
</evidence>
<dbReference type="Pfam" id="PF03725">
    <property type="entry name" value="RNase_PH_C"/>
    <property type="match status" value="1"/>
</dbReference>
<dbReference type="GO" id="GO:0003723">
    <property type="term" value="F:RNA binding"/>
    <property type="evidence" value="ECO:0007669"/>
    <property type="project" value="TreeGrafter"/>
</dbReference>
<dbReference type="PANTHER" id="PTHR11953:SF0">
    <property type="entry name" value="EXOSOME COMPLEX COMPONENT RRP41"/>
    <property type="match status" value="1"/>
</dbReference>
<dbReference type="GO" id="GO:0000176">
    <property type="term" value="C:nuclear exosome (RNase complex)"/>
    <property type="evidence" value="ECO:0007669"/>
    <property type="project" value="TreeGrafter"/>
</dbReference>
<dbReference type="SUPFAM" id="SSF55666">
    <property type="entry name" value="Ribonuclease PH domain 2-like"/>
    <property type="match status" value="1"/>
</dbReference>
<accession>A0A0H5RQS1</accession>
<evidence type="ECO:0000313" key="8">
    <source>
        <dbReference type="EMBL" id="CRZ11069.1"/>
    </source>
</evidence>
<dbReference type="PANTHER" id="PTHR11953">
    <property type="entry name" value="EXOSOME COMPLEX COMPONENT"/>
    <property type="match status" value="1"/>
</dbReference>